<proteinExistence type="predicted"/>
<dbReference type="Proteomes" id="UP000030742">
    <property type="component" value="Unassembled WGS sequence"/>
</dbReference>
<evidence type="ECO:0000256" key="1">
    <source>
        <dbReference type="ARBA" id="ARBA00022837"/>
    </source>
</evidence>
<gene>
    <name evidence="3" type="ORF">D910_06171</name>
</gene>
<name>U4U4F5_DENPD</name>
<dbReference type="SUPFAM" id="SSF47473">
    <property type="entry name" value="EF-hand"/>
    <property type="match status" value="1"/>
</dbReference>
<protein>
    <recommendedName>
        <fullName evidence="2">EF-hand domain-containing protein</fullName>
    </recommendedName>
</protein>
<evidence type="ECO:0000259" key="2">
    <source>
        <dbReference type="PROSITE" id="PS50222"/>
    </source>
</evidence>
<evidence type="ECO:0000313" key="3">
    <source>
        <dbReference type="EMBL" id="ERL88789.1"/>
    </source>
</evidence>
<accession>U4U4F5</accession>
<dbReference type="AlphaFoldDB" id="U4U4F5"/>
<dbReference type="CDD" id="cd00051">
    <property type="entry name" value="EFh"/>
    <property type="match status" value="1"/>
</dbReference>
<dbReference type="STRING" id="77166.U4U4F5"/>
<sequence>MRLNDLNLMFVSRLLNSQIGCPLPAMETLNYGKAILREMMSRVIPRNLFVGNRLANMSISDFRKKKLLYVFHVFFDVNQSGTIDRKDFELAIEKICSLRGWQQGSPQYQKTFDSMILIWEGLRSRADFNQDGQVSVEEWASMWDDYSKNPENALEWQNNYMRFMFDLEDASGDGSIDIEEFTSVCSCYGLQAQECREAFQKMAGGQKEVNFEQFKSLWKQFFVSENPSEPGNFIFGKTKF</sequence>
<feature type="domain" description="EF-hand" evidence="2">
    <location>
        <begin position="156"/>
        <end position="191"/>
    </location>
</feature>
<dbReference type="PROSITE" id="PS00018">
    <property type="entry name" value="EF_HAND_1"/>
    <property type="match status" value="3"/>
</dbReference>
<dbReference type="GO" id="GO:0005509">
    <property type="term" value="F:calcium ion binding"/>
    <property type="evidence" value="ECO:0007669"/>
    <property type="project" value="InterPro"/>
</dbReference>
<dbReference type="InterPro" id="IPR018247">
    <property type="entry name" value="EF_Hand_1_Ca_BS"/>
</dbReference>
<dbReference type="Gene3D" id="1.10.238.10">
    <property type="entry name" value="EF-hand"/>
    <property type="match status" value="1"/>
</dbReference>
<dbReference type="InterPro" id="IPR011992">
    <property type="entry name" value="EF-hand-dom_pair"/>
</dbReference>
<reference evidence="3 4" key="1">
    <citation type="journal article" date="2013" name="Genome Biol.">
        <title>Draft genome of the mountain pine beetle, Dendroctonus ponderosae Hopkins, a major forest pest.</title>
        <authorList>
            <person name="Keeling C.I."/>
            <person name="Yuen M.M."/>
            <person name="Liao N.Y."/>
            <person name="Docking T.R."/>
            <person name="Chan S.K."/>
            <person name="Taylor G.A."/>
            <person name="Palmquist D.L."/>
            <person name="Jackman S.D."/>
            <person name="Nguyen A."/>
            <person name="Li M."/>
            <person name="Henderson H."/>
            <person name="Janes J.K."/>
            <person name="Zhao Y."/>
            <person name="Pandoh P."/>
            <person name="Moore R."/>
            <person name="Sperling F.A."/>
            <person name="Huber D.P."/>
            <person name="Birol I."/>
            <person name="Jones S.J."/>
            <person name="Bohlmann J."/>
        </authorList>
    </citation>
    <scope>NUCLEOTIDE SEQUENCE</scope>
</reference>
<dbReference type="Pfam" id="PF13202">
    <property type="entry name" value="EF-hand_5"/>
    <property type="match status" value="3"/>
</dbReference>
<keyword evidence="1" id="KW-0106">Calcium</keyword>
<dbReference type="OrthoDB" id="9974725at2759"/>
<dbReference type="InterPro" id="IPR002048">
    <property type="entry name" value="EF_hand_dom"/>
</dbReference>
<dbReference type="PROSITE" id="PS50222">
    <property type="entry name" value="EF_HAND_2"/>
    <property type="match status" value="2"/>
</dbReference>
<dbReference type="EMBL" id="KB632098">
    <property type="protein sequence ID" value="ERL88789.1"/>
    <property type="molecule type" value="Genomic_DNA"/>
</dbReference>
<evidence type="ECO:0000313" key="4">
    <source>
        <dbReference type="Proteomes" id="UP000030742"/>
    </source>
</evidence>
<organism evidence="3 4">
    <name type="scientific">Dendroctonus ponderosae</name>
    <name type="common">Mountain pine beetle</name>
    <dbReference type="NCBI Taxonomy" id="77166"/>
    <lineage>
        <taxon>Eukaryota</taxon>
        <taxon>Metazoa</taxon>
        <taxon>Ecdysozoa</taxon>
        <taxon>Arthropoda</taxon>
        <taxon>Hexapoda</taxon>
        <taxon>Insecta</taxon>
        <taxon>Pterygota</taxon>
        <taxon>Neoptera</taxon>
        <taxon>Endopterygota</taxon>
        <taxon>Coleoptera</taxon>
        <taxon>Polyphaga</taxon>
        <taxon>Cucujiformia</taxon>
        <taxon>Curculionidae</taxon>
        <taxon>Scolytinae</taxon>
        <taxon>Dendroctonus</taxon>
    </lineage>
</organism>
<feature type="domain" description="EF-hand" evidence="2">
    <location>
        <begin position="75"/>
        <end position="98"/>
    </location>
</feature>